<feature type="domain" description="Phosphoethanolamine transferase N-terminal" evidence="13">
    <location>
        <begin position="77"/>
        <end position="228"/>
    </location>
</feature>
<evidence type="ECO:0000256" key="7">
    <source>
        <dbReference type="ARBA" id="ARBA00023136"/>
    </source>
</evidence>
<evidence type="ECO:0000256" key="3">
    <source>
        <dbReference type="ARBA" id="ARBA00022519"/>
    </source>
</evidence>
<evidence type="ECO:0000313" key="15">
    <source>
        <dbReference type="Proteomes" id="UP000001446"/>
    </source>
</evidence>
<evidence type="ECO:0000256" key="4">
    <source>
        <dbReference type="ARBA" id="ARBA00022679"/>
    </source>
</evidence>
<dbReference type="HOGENOM" id="CLU_018534_1_0_6"/>
<evidence type="ECO:0000256" key="6">
    <source>
        <dbReference type="ARBA" id="ARBA00022989"/>
    </source>
</evidence>
<dbReference type="Pfam" id="PF00884">
    <property type="entry name" value="Sulfatase"/>
    <property type="match status" value="1"/>
</dbReference>
<dbReference type="EMBL" id="CP001836">
    <property type="protein sequence ID" value="ACZ78578.1"/>
    <property type="molecule type" value="Genomic_DNA"/>
</dbReference>
<gene>
    <name evidence="14" type="ordered locus">Dd586_3748</name>
</gene>
<evidence type="ECO:0000313" key="14">
    <source>
        <dbReference type="EMBL" id="ACZ78578.1"/>
    </source>
</evidence>
<keyword evidence="5 11" id="KW-0812">Transmembrane</keyword>
<dbReference type="GO" id="GO:0016776">
    <property type="term" value="F:phosphotransferase activity, phosphate group as acceptor"/>
    <property type="evidence" value="ECO:0007669"/>
    <property type="project" value="TreeGrafter"/>
</dbReference>
<comment type="similarity">
    <text evidence="8">Belongs to the phosphoethanolamine transferase family. EptA subfamily.</text>
</comment>
<dbReference type="PANTHER" id="PTHR30443:SF0">
    <property type="entry name" value="PHOSPHOETHANOLAMINE TRANSFERASE EPTA"/>
    <property type="match status" value="1"/>
</dbReference>
<feature type="transmembrane region" description="Helical" evidence="11">
    <location>
        <begin position="29"/>
        <end position="49"/>
    </location>
</feature>
<evidence type="ECO:0000256" key="8">
    <source>
        <dbReference type="ARBA" id="ARBA00061371"/>
    </source>
</evidence>
<sequence>MRFRVRHIIFSRMDGLSAMLRISRISRPVWSSFTYNFVFAAFITLIQNIAYYRQVSHLVAVNSWLDGVFIATMPIVIFAVLNILFTLLVIPWLRQGVVALLLIGGAAVQYFMINYGIIIDRTMMQNVFETNIAESMALVTPQYVLWLTLSGIIPALGALWVKIRPTPLSWIAIGSRIFSIMVSIVAILLVATFFYKDYASLMRNNKELVKSLTPSNIILANISYYRHHAQANLPLVQIGLDAHRNPPPAVDAKKNLVILVVGETSRAENFSLGGYGKPTNPRLANDNVVYFGQTASCGTSTGVSVPCMFSGMPRTGYDEQLASHQEGLLDILQHAGVSVLWQENDGGCKGACDRVPTRDITDLNLPGQCIDGECHDEALFHGVDDYINQLNNDGIIVLHTMGSHGPAYYQRYPDAFRQFTPTCDTNQIQTCSRESLINTYDNTILYVDYIVDKAINVLKGHQDKFNTALVYLSDHGESLGEDGMYLHSMPYAVAPTQQTHIPMLMWFSGGYQQQFAINDSCMRKQADQQRFSQDNLFHTVLGMFNIATKEYQAPLDILQPCRGTS</sequence>
<dbReference type="InterPro" id="IPR040423">
    <property type="entry name" value="PEA_transferase"/>
</dbReference>
<evidence type="ECO:0000256" key="2">
    <source>
        <dbReference type="ARBA" id="ARBA00022475"/>
    </source>
</evidence>
<dbReference type="AlphaFoldDB" id="D2BXY6"/>
<evidence type="ECO:0000259" key="12">
    <source>
        <dbReference type="Pfam" id="PF00884"/>
    </source>
</evidence>
<dbReference type="Pfam" id="PF08019">
    <property type="entry name" value="EptA_B_N"/>
    <property type="match status" value="1"/>
</dbReference>
<feature type="transmembrane region" description="Helical" evidence="11">
    <location>
        <begin position="97"/>
        <end position="118"/>
    </location>
</feature>
<keyword evidence="6 11" id="KW-1133">Transmembrane helix</keyword>
<dbReference type="FunFam" id="3.40.720.10:FF:000022">
    <property type="entry name" value="Phosphoethanolamine transferase eptA"/>
    <property type="match status" value="1"/>
</dbReference>
<dbReference type="PANTHER" id="PTHR30443">
    <property type="entry name" value="INNER MEMBRANE PROTEIN"/>
    <property type="match status" value="1"/>
</dbReference>
<keyword evidence="15" id="KW-1185">Reference proteome</keyword>
<dbReference type="STRING" id="590409.Dd586_3748"/>
<reference evidence="14" key="1">
    <citation type="submission" date="2009-12" db="EMBL/GenBank/DDBJ databases">
        <title>Complete sequence of Dickeya dadantii Ech586.</title>
        <authorList>
            <consortium name="US DOE Joint Genome Institute"/>
            <person name="Lucas S."/>
            <person name="Copeland A."/>
            <person name="Lapidus A."/>
            <person name="Glavina del Rio T."/>
            <person name="Tice H."/>
            <person name="Bruce D."/>
            <person name="Goodwin L."/>
            <person name="Pitluck S."/>
            <person name="Munk A.C."/>
            <person name="Brettin T."/>
            <person name="Detter J.C."/>
            <person name="Han C."/>
            <person name="Tapia R."/>
            <person name="Larimer F."/>
            <person name="Land M."/>
            <person name="Hauser L."/>
            <person name="Kyrpides N."/>
            <person name="Mikhailova N."/>
            <person name="Balakrishnan V."/>
            <person name="Glasner J."/>
            <person name="Perna N.T."/>
        </authorList>
    </citation>
    <scope>NUCLEOTIDE SEQUENCE [LARGE SCALE GENOMIC DNA]</scope>
    <source>
        <strain evidence="14">Ech586</strain>
    </source>
</reference>
<keyword evidence="3" id="KW-0997">Cell inner membrane</keyword>
<keyword evidence="4" id="KW-0808">Transferase</keyword>
<dbReference type="CDD" id="cd16017">
    <property type="entry name" value="LptA"/>
    <property type="match status" value="1"/>
</dbReference>
<feature type="transmembrane region" description="Helical" evidence="11">
    <location>
        <begin position="143"/>
        <end position="161"/>
    </location>
</feature>
<evidence type="ECO:0000256" key="5">
    <source>
        <dbReference type="ARBA" id="ARBA00022692"/>
    </source>
</evidence>
<name>D2BXY6_DICZ5</name>
<dbReference type="Gene3D" id="3.40.720.10">
    <property type="entry name" value="Alkaline Phosphatase, subunit A"/>
    <property type="match status" value="1"/>
</dbReference>
<dbReference type="GO" id="GO:0009244">
    <property type="term" value="P:lipopolysaccharide core region biosynthetic process"/>
    <property type="evidence" value="ECO:0007669"/>
    <property type="project" value="TreeGrafter"/>
</dbReference>
<dbReference type="SUPFAM" id="SSF53649">
    <property type="entry name" value="Alkaline phosphatase-like"/>
    <property type="match status" value="1"/>
</dbReference>
<evidence type="ECO:0000256" key="11">
    <source>
        <dbReference type="SAM" id="Phobius"/>
    </source>
</evidence>
<organism evidence="14 15">
    <name type="scientific">Dickeya zeae (strain Ech586)</name>
    <name type="common">Dickeya dadantii (strain Ech586)</name>
    <dbReference type="NCBI Taxonomy" id="590409"/>
    <lineage>
        <taxon>Bacteria</taxon>
        <taxon>Pseudomonadati</taxon>
        <taxon>Pseudomonadota</taxon>
        <taxon>Gammaproteobacteria</taxon>
        <taxon>Enterobacterales</taxon>
        <taxon>Pectobacteriaceae</taxon>
        <taxon>Dickeya</taxon>
        <taxon>Dickeya parazeae</taxon>
    </lineage>
</organism>
<protein>
    <recommendedName>
        <fullName evidence="9">Phosphoethanolamine transferase EptA</fullName>
    </recommendedName>
    <alternativeName>
        <fullName evidence="10">Polymyxin resistance protein PmrC</fullName>
    </alternativeName>
</protein>
<dbReference type="InterPro" id="IPR017850">
    <property type="entry name" value="Alkaline_phosphatase_core_sf"/>
</dbReference>
<dbReference type="eggNOG" id="COG2194">
    <property type="taxonomic scope" value="Bacteria"/>
</dbReference>
<dbReference type="InterPro" id="IPR000917">
    <property type="entry name" value="Sulfatase_N"/>
</dbReference>
<feature type="transmembrane region" description="Helical" evidence="11">
    <location>
        <begin position="173"/>
        <end position="195"/>
    </location>
</feature>
<feature type="domain" description="Sulfatase N-terminal" evidence="12">
    <location>
        <begin position="256"/>
        <end position="546"/>
    </location>
</feature>
<keyword evidence="7 11" id="KW-0472">Membrane</keyword>
<evidence type="ECO:0000259" key="13">
    <source>
        <dbReference type="Pfam" id="PF08019"/>
    </source>
</evidence>
<accession>D2BXY6</accession>
<evidence type="ECO:0000256" key="10">
    <source>
        <dbReference type="ARBA" id="ARBA00082127"/>
    </source>
</evidence>
<proteinExistence type="inferred from homology"/>
<dbReference type="KEGG" id="ddc:Dd586_3748"/>
<dbReference type="InterPro" id="IPR012549">
    <property type="entry name" value="EptA-like_N"/>
</dbReference>
<keyword evidence="2" id="KW-1003">Cell membrane</keyword>
<comment type="subcellular location">
    <subcellularLocation>
        <location evidence="1">Cell inner membrane</location>
        <topology evidence="1">Multi-pass membrane protein</topology>
    </subcellularLocation>
</comment>
<dbReference type="Proteomes" id="UP000001446">
    <property type="component" value="Chromosome"/>
</dbReference>
<dbReference type="InterPro" id="IPR058130">
    <property type="entry name" value="PEA_transf_C"/>
</dbReference>
<dbReference type="NCBIfam" id="NF008619">
    <property type="entry name" value="PRK11598.1"/>
    <property type="match status" value="1"/>
</dbReference>
<evidence type="ECO:0000256" key="1">
    <source>
        <dbReference type="ARBA" id="ARBA00004429"/>
    </source>
</evidence>
<feature type="transmembrane region" description="Helical" evidence="11">
    <location>
        <begin position="69"/>
        <end position="90"/>
    </location>
</feature>
<dbReference type="GO" id="GO:0005886">
    <property type="term" value="C:plasma membrane"/>
    <property type="evidence" value="ECO:0007669"/>
    <property type="project" value="UniProtKB-SubCell"/>
</dbReference>
<dbReference type="NCBIfam" id="NF028537">
    <property type="entry name" value="P_eth_NH2_trans"/>
    <property type="match status" value="1"/>
</dbReference>
<evidence type="ECO:0000256" key="9">
    <source>
        <dbReference type="ARBA" id="ARBA00067355"/>
    </source>
</evidence>